<dbReference type="Proteomes" id="UP001213721">
    <property type="component" value="Chromosome"/>
</dbReference>
<organism evidence="2 3">
    <name type="scientific">Aeromonas allosaccharophila</name>
    <dbReference type="NCBI Taxonomy" id="656"/>
    <lineage>
        <taxon>Bacteria</taxon>
        <taxon>Pseudomonadati</taxon>
        <taxon>Pseudomonadota</taxon>
        <taxon>Gammaproteobacteria</taxon>
        <taxon>Aeromonadales</taxon>
        <taxon>Aeromonadaceae</taxon>
        <taxon>Aeromonas</taxon>
    </lineage>
</organism>
<evidence type="ECO:0000313" key="3">
    <source>
        <dbReference type="Proteomes" id="UP001213721"/>
    </source>
</evidence>
<keyword evidence="1" id="KW-0472">Membrane</keyword>
<feature type="transmembrane region" description="Helical" evidence="1">
    <location>
        <begin position="12"/>
        <end position="35"/>
    </location>
</feature>
<dbReference type="NCBIfam" id="TIGR02532">
    <property type="entry name" value="IV_pilin_GFxxxE"/>
    <property type="match status" value="1"/>
</dbReference>
<keyword evidence="1" id="KW-1133">Transmembrane helix</keyword>
<dbReference type="InterPro" id="IPR016419">
    <property type="entry name" value="Prepilin_Pept-dep_B_prd"/>
</dbReference>
<gene>
    <name evidence="2" type="ORF">PYU98_20045</name>
</gene>
<name>A0AAX3NPS7_9GAMM</name>
<evidence type="ECO:0000256" key="1">
    <source>
        <dbReference type="SAM" id="Phobius"/>
    </source>
</evidence>
<dbReference type="PIRSF" id="PIRSF004525">
    <property type="entry name" value="Pilin_peptidase-dep_B_prd"/>
    <property type="match status" value="1"/>
</dbReference>
<dbReference type="InterPro" id="IPR045584">
    <property type="entry name" value="Pilin-like"/>
</dbReference>
<evidence type="ECO:0000313" key="2">
    <source>
        <dbReference type="EMBL" id="WED76154.1"/>
    </source>
</evidence>
<reference evidence="2" key="1">
    <citation type="submission" date="2023-02" db="EMBL/GenBank/DDBJ databases">
        <title>The sequence of Aeromonas allosaccharophila K520.</title>
        <authorList>
            <person name="Luo X."/>
        </authorList>
    </citation>
    <scope>NUCLEOTIDE SEQUENCE</scope>
    <source>
        <strain evidence="2">K520</strain>
    </source>
</reference>
<keyword evidence="1" id="KW-0812">Transmembrane</keyword>
<protein>
    <submittedName>
        <fullName evidence="2">Prepilin-type N-terminal cleavage/methylation domain-containing protein</fullName>
    </submittedName>
</protein>
<sequence length="207" mass="22261">MRLRVRGFNLVELMVAMVAGLLLVAAVISLFATILKANHTAMQTSRLNQEIQLLTDMMARDIQRAGYDASATQFLGAPSGSRSSFYFDTALDLMSETATGSGLYTCIRVRYDNDDNGVLNADDSLVYSYSSGDKGIKQGPGGTACGSGNLISTDNTIEITNLTFRLLPSSQASGARAIQLAVSGRFKSAPTLTLNLQRDIKLRNDGY</sequence>
<dbReference type="InterPro" id="IPR012902">
    <property type="entry name" value="N_methyl_site"/>
</dbReference>
<dbReference type="EMBL" id="CP118988">
    <property type="protein sequence ID" value="WED76154.1"/>
    <property type="molecule type" value="Genomic_DNA"/>
</dbReference>
<accession>A0AAX3NPS7</accession>
<dbReference type="SUPFAM" id="SSF54523">
    <property type="entry name" value="Pili subunits"/>
    <property type="match status" value="1"/>
</dbReference>
<dbReference type="AlphaFoldDB" id="A0AAX3NPS7"/>
<proteinExistence type="predicted"/>
<dbReference type="RefSeq" id="WP_139707717.1">
    <property type="nucleotide sequence ID" value="NZ_CAAKNO010000004.1"/>
</dbReference>